<accession>A0A199VK15</accession>
<evidence type="ECO:0000259" key="8">
    <source>
        <dbReference type="PROSITE" id="PS51194"/>
    </source>
</evidence>
<comment type="caution">
    <text evidence="10">The sequence shown here is derived from an EMBL/GenBank/DDBJ whole genome shotgun (WGS) entry which is preliminary data.</text>
</comment>
<dbReference type="Gene3D" id="1.10.1040.30">
    <property type="entry name" value="ISWI, HAND domain"/>
    <property type="match status" value="1"/>
</dbReference>
<dbReference type="SUPFAM" id="SSF46689">
    <property type="entry name" value="Homeodomain-like"/>
    <property type="match status" value="2"/>
</dbReference>
<dbReference type="GO" id="GO:0140658">
    <property type="term" value="F:ATP-dependent chromatin remodeler activity"/>
    <property type="evidence" value="ECO:0007669"/>
    <property type="project" value="TreeGrafter"/>
</dbReference>
<keyword evidence="3" id="KW-0378">Hydrolase</keyword>
<dbReference type="InterPro" id="IPR000330">
    <property type="entry name" value="SNF2_N"/>
</dbReference>
<dbReference type="Proteomes" id="UP000092600">
    <property type="component" value="Unassembled WGS sequence"/>
</dbReference>
<dbReference type="Pfam" id="PF09111">
    <property type="entry name" value="SLIDE"/>
    <property type="match status" value="1"/>
</dbReference>
<dbReference type="PROSITE" id="PS51194">
    <property type="entry name" value="HELICASE_CTER"/>
    <property type="match status" value="1"/>
</dbReference>
<dbReference type="GO" id="GO:0042393">
    <property type="term" value="F:histone binding"/>
    <property type="evidence" value="ECO:0007669"/>
    <property type="project" value="TreeGrafter"/>
</dbReference>
<dbReference type="InterPro" id="IPR044754">
    <property type="entry name" value="Isw1/2_DEXHc"/>
</dbReference>
<dbReference type="PANTHER" id="PTHR45623:SF49">
    <property type="entry name" value="SWI_SNF-RELATED MATRIX-ASSOCIATED ACTIN-DEPENDENT REGULATOR OF CHROMATIN SUBFAMILY A MEMBER 5"/>
    <property type="match status" value="1"/>
</dbReference>
<evidence type="ECO:0000256" key="6">
    <source>
        <dbReference type="SAM" id="MobiDB-lite"/>
    </source>
</evidence>
<dbReference type="Gene3D" id="3.40.50.10810">
    <property type="entry name" value="Tandem AAA-ATPase domain"/>
    <property type="match status" value="1"/>
</dbReference>
<evidence type="ECO:0000256" key="1">
    <source>
        <dbReference type="ARBA" id="ARBA00004123"/>
    </source>
</evidence>
<dbReference type="GO" id="GO:0005634">
    <property type="term" value="C:nucleus"/>
    <property type="evidence" value="ECO:0007669"/>
    <property type="project" value="UniProtKB-SubCell"/>
</dbReference>
<dbReference type="PROSITE" id="PS51293">
    <property type="entry name" value="SANT"/>
    <property type="match status" value="1"/>
</dbReference>
<dbReference type="InterPro" id="IPR001005">
    <property type="entry name" value="SANT/Myb"/>
</dbReference>
<dbReference type="GO" id="GO:0034728">
    <property type="term" value="P:nucleosome organization"/>
    <property type="evidence" value="ECO:0007669"/>
    <property type="project" value="TreeGrafter"/>
</dbReference>
<evidence type="ECO:0000259" key="7">
    <source>
        <dbReference type="PROSITE" id="PS51192"/>
    </source>
</evidence>
<feature type="region of interest" description="Disordered" evidence="6">
    <location>
        <begin position="1"/>
        <end position="114"/>
    </location>
</feature>
<keyword evidence="5" id="KW-0539">Nucleus</keyword>
<evidence type="ECO:0000256" key="5">
    <source>
        <dbReference type="ARBA" id="ARBA00023242"/>
    </source>
</evidence>
<feature type="non-terminal residue" evidence="10">
    <location>
        <position position="1041"/>
    </location>
</feature>
<dbReference type="InterPro" id="IPR038718">
    <property type="entry name" value="SNF2-like_sf"/>
</dbReference>
<feature type="domain" description="Helicase ATP-binding" evidence="7">
    <location>
        <begin position="215"/>
        <end position="380"/>
    </location>
</feature>
<dbReference type="FunFam" id="1.10.10.60:FF:000022">
    <property type="entry name" value="ISWI chromatin-remodeling complex ATPase CHR11 isoform A"/>
    <property type="match status" value="1"/>
</dbReference>
<proteinExistence type="inferred from homology"/>
<dbReference type="SUPFAM" id="SSF101224">
    <property type="entry name" value="HAND domain of the nucleosome remodeling ATPase ISWI"/>
    <property type="match status" value="1"/>
</dbReference>
<comment type="similarity">
    <text evidence="2">Belongs to the SNF2/RAD54 helicase family. ISWI subfamily.</text>
</comment>
<dbReference type="FunFam" id="1.10.10.60:FF:000049">
    <property type="entry name" value="SWI/SNF-related matrix-associated actin-dependent regulator of chromatin subfamily A member"/>
    <property type="match status" value="1"/>
</dbReference>
<name>A0A199VK15_ANACO</name>
<dbReference type="SUPFAM" id="SSF52540">
    <property type="entry name" value="P-loop containing nucleoside triphosphate hydrolases"/>
    <property type="match status" value="2"/>
</dbReference>
<feature type="domain" description="Helicase C-terminal" evidence="8">
    <location>
        <begin position="508"/>
        <end position="651"/>
    </location>
</feature>
<dbReference type="PROSITE" id="PS51192">
    <property type="entry name" value="HELICASE_ATP_BIND_1"/>
    <property type="match status" value="1"/>
</dbReference>
<feature type="domain" description="SANT" evidence="9">
    <location>
        <begin position="822"/>
        <end position="874"/>
    </location>
</feature>
<feature type="region of interest" description="Disordered" evidence="6">
    <location>
        <begin position="160"/>
        <end position="188"/>
    </location>
</feature>
<dbReference type="CDD" id="cd17997">
    <property type="entry name" value="DEXHc_SMARCA1_SMARCA5"/>
    <property type="match status" value="1"/>
</dbReference>
<dbReference type="GO" id="GO:0000785">
    <property type="term" value="C:chromatin"/>
    <property type="evidence" value="ECO:0007669"/>
    <property type="project" value="TreeGrafter"/>
</dbReference>
<dbReference type="InterPro" id="IPR001650">
    <property type="entry name" value="Helicase_C-like"/>
</dbReference>
<evidence type="ECO:0000259" key="9">
    <source>
        <dbReference type="PROSITE" id="PS51293"/>
    </source>
</evidence>
<dbReference type="SMART" id="SM00717">
    <property type="entry name" value="SANT"/>
    <property type="match status" value="2"/>
</dbReference>
<dbReference type="SMART" id="SM00487">
    <property type="entry name" value="DEXDc"/>
    <property type="match status" value="1"/>
</dbReference>
<dbReference type="Gene3D" id="1.10.10.60">
    <property type="entry name" value="Homeodomain-like"/>
    <property type="match status" value="2"/>
</dbReference>
<dbReference type="STRING" id="4615.A0A199VK15"/>
<dbReference type="GO" id="GO:0016887">
    <property type="term" value="F:ATP hydrolysis activity"/>
    <property type="evidence" value="ECO:0007669"/>
    <property type="project" value="TreeGrafter"/>
</dbReference>
<dbReference type="GO" id="GO:0031491">
    <property type="term" value="F:nucleosome binding"/>
    <property type="evidence" value="ECO:0007669"/>
    <property type="project" value="InterPro"/>
</dbReference>
<feature type="compositionally biased region" description="Basic and acidic residues" evidence="6">
    <location>
        <begin position="98"/>
        <end position="114"/>
    </location>
</feature>
<keyword evidence="4" id="KW-0156">Chromatin regulator</keyword>
<dbReference type="InterPro" id="IPR009057">
    <property type="entry name" value="Homeodomain-like_sf"/>
</dbReference>
<feature type="compositionally biased region" description="Acidic residues" evidence="6">
    <location>
        <begin position="37"/>
        <end position="49"/>
    </location>
</feature>
<evidence type="ECO:0000313" key="10">
    <source>
        <dbReference type="EMBL" id="OAY77507.1"/>
    </source>
</evidence>
<organism evidence="10 11">
    <name type="scientific">Ananas comosus</name>
    <name type="common">Pineapple</name>
    <name type="synonym">Ananas ananas</name>
    <dbReference type="NCBI Taxonomy" id="4615"/>
    <lineage>
        <taxon>Eukaryota</taxon>
        <taxon>Viridiplantae</taxon>
        <taxon>Streptophyta</taxon>
        <taxon>Embryophyta</taxon>
        <taxon>Tracheophyta</taxon>
        <taxon>Spermatophyta</taxon>
        <taxon>Magnoliopsida</taxon>
        <taxon>Liliopsida</taxon>
        <taxon>Poales</taxon>
        <taxon>Bromeliaceae</taxon>
        <taxon>Bromelioideae</taxon>
        <taxon>Ananas</taxon>
    </lineage>
</organism>
<dbReference type="FunFam" id="3.40.50.10810:FF:000028">
    <property type="entry name" value="Chromatin-remodeling complex ATPase"/>
    <property type="match status" value="1"/>
</dbReference>
<feature type="compositionally biased region" description="Acidic residues" evidence="6">
    <location>
        <begin position="73"/>
        <end position="91"/>
    </location>
</feature>
<dbReference type="AlphaFoldDB" id="A0A199VK15"/>
<dbReference type="Pfam" id="PF00271">
    <property type="entry name" value="Helicase_C"/>
    <property type="match status" value="1"/>
</dbReference>
<dbReference type="CDD" id="cd18793">
    <property type="entry name" value="SF2_C_SNF"/>
    <property type="match status" value="1"/>
</dbReference>
<comment type="subcellular location">
    <subcellularLocation>
        <location evidence="1">Nucleus</location>
    </subcellularLocation>
</comment>
<evidence type="ECO:0000256" key="4">
    <source>
        <dbReference type="ARBA" id="ARBA00022853"/>
    </source>
</evidence>
<dbReference type="InterPro" id="IPR014001">
    <property type="entry name" value="Helicase_ATP-bd"/>
</dbReference>
<sequence length="1041" mass="119755">MAKPSDPGDLAEEKPYGSVPSDEDDDDDEGRSGAAAGEEEGGDGDDDREPELVARMASPGHGEGGGDDGGSSTEDDEPMNDDDGDGDEVEDPSSNADVGKRERARLRELQRQKKQKIDEILAAQNAAIDEAMNNKGKGPLKYLLQQTEIFAHFAKGSQFASERKSRGRGRHASKVTEEEEDEECLREEEGGFSGAAGTRLGKMRDYQLAGLNWLIRLYENGINGILADEMGLGKTLQTISLLGYLHEFRGITGPHLVVAPKSTLGNWMKEIRRFCPVLRAVKLLGNRDERKHICENLLVAGKFDVCVTSFEMAIKEKNALRRFSWRYVIIDEAHRIKNENSLLSKTMRLYNTNYRLLITGTPLQNNLHELWSLLNFLLPEIFSSAETFDEWFKISGENDQQEVIQQLHKVLRPFLLRRLKSDVEKGLPPKKETILKVGMSQMQKNYYRALLQKDLEIINAGGERKRLLNIAMQLRKCCNHPYLFQGAEPGPPYTTGEHLITNAGKMVLLDKLLRKLKERDSRMTRLLDILEDYLLFRGYRYCRIDGNTVGEDRDASIEAFNRPGSDKFVFLLSTRAGGLGINLATADVVILYDRTRKLIYKHKTALIGLDKKREVQVFRFCAEYTIEEKIIERAYKKLALDALVIQQGRLAEQKTVNKDELLQMVRFGAEMVFSSKDSSITDEDIDRIIAKGEKATAELDAKMKKFTEDAIKFKMDDGAQLYDFDDEKDENRTNFKKLVADNWIEPPKRERKRNYSDTDYFKQALRQGAGAPAKSREPRIPRMPQLYLLGRVISQTDIFLLIDFGEPLTAKEQQEKERLLEEGFSSWTRRDFNTFIRTCEKYGRNDIKSIASEMEGKTQEEVERYAKVFKERYRELNDYDRIIKIIERGEAKISRKDEIMRAIRKKMDRYKNPWSELKIQYGQNKGKLYNEECDRFLLCMVHKLGYGNWDELKAAFRSSPLFRFDWFVKSRTTQELARRCDTLIRLVEKENQEYDEREKHARKKNLTPSRLSSARIPAMEIPTLGSFKRMKKLTMDTYTSS</sequence>
<dbReference type="GO" id="GO:0003677">
    <property type="term" value="F:DNA binding"/>
    <property type="evidence" value="ECO:0007669"/>
    <property type="project" value="InterPro"/>
</dbReference>
<gene>
    <name evidence="10" type="ORF">ACMD2_09030</name>
</gene>
<protein>
    <submittedName>
        <fullName evidence="10">Putative chromatin-remodeling complex ATPase chain</fullName>
    </submittedName>
</protein>
<dbReference type="InterPro" id="IPR027417">
    <property type="entry name" value="P-loop_NTPase"/>
</dbReference>
<dbReference type="PANTHER" id="PTHR45623">
    <property type="entry name" value="CHROMODOMAIN-HELICASE-DNA-BINDING PROTEIN 3-RELATED-RELATED"/>
    <property type="match status" value="1"/>
</dbReference>
<dbReference type="SMART" id="SM00490">
    <property type="entry name" value="HELICc"/>
    <property type="match status" value="1"/>
</dbReference>
<feature type="compositionally biased region" description="Acidic residues" evidence="6">
    <location>
        <begin position="177"/>
        <end position="186"/>
    </location>
</feature>
<dbReference type="EMBL" id="LSRQ01001521">
    <property type="protein sequence ID" value="OAY77507.1"/>
    <property type="molecule type" value="Genomic_DNA"/>
</dbReference>
<dbReference type="InterPro" id="IPR015195">
    <property type="entry name" value="SLIDE"/>
</dbReference>
<dbReference type="Gene3D" id="3.40.50.300">
    <property type="entry name" value="P-loop containing nucleotide triphosphate hydrolases"/>
    <property type="match status" value="1"/>
</dbReference>
<dbReference type="InterPro" id="IPR017884">
    <property type="entry name" value="SANT_dom"/>
</dbReference>
<dbReference type="InterPro" id="IPR049730">
    <property type="entry name" value="SNF2/RAD54-like_C"/>
</dbReference>
<dbReference type="CDD" id="cd00167">
    <property type="entry name" value="SANT"/>
    <property type="match status" value="1"/>
</dbReference>
<evidence type="ECO:0000313" key="11">
    <source>
        <dbReference type="Proteomes" id="UP000092600"/>
    </source>
</evidence>
<dbReference type="Pfam" id="PF00176">
    <property type="entry name" value="SNF2-rel_dom"/>
    <property type="match status" value="1"/>
</dbReference>
<reference evidence="10 11" key="1">
    <citation type="journal article" date="2016" name="DNA Res.">
        <title>The draft genome of MD-2 pineapple using hybrid error correction of long reads.</title>
        <authorList>
            <person name="Redwan R.M."/>
            <person name="Saidin A."/>
            <person name="Kumar S.V."/>
        </authorList>
    </citation>
    <scope>NUCLEOTIDE SEQUENCE [LARGE SCALE GENOMIC DNA]</scope>
    <source>
        <strain evidence="11">cv. MD2</strain>
        <tissue evidence="10">Leaf</tissue>
    </source>
</reference>
<dbReference type="GO" id="GO:0005524">
    <property type="term" value="F:ATP binding"/>
    <property type="evidence" value="ECO:0007669"/>
    <property type="project" value="InterPro"/>
</dbReference>
<dbReference type="InterPro" id="IPR036306">
    <property type="entry name" value="ISWI_HAND-dom_sf"/>
</dbReference>
<evidence type="ECO:0000256" key="3">
    <source>
        <dbReference type="ARBA" id="ARBA00022801"/>
    </source>
</evidence>
<evidence type="ECO:0000256" key="2">
    <source>
        <dbReference type="ARBA" id="ARBA00009687"/>
    </source>
</evidence>